<dbReference type="HOGENOM" id="CLU_1495175_0_0_11"/>
<dbReference type="KEGG" id="sesp:BN6_19870"/>
<dbReference type="CDD" id="cd00093">
    <property type="entry name" value="HTH_XRE"/>
    <property type="match status" value="1"/>
</dbReference>
<dbReference type="EMBL" id="HE804045">
    <property type="protein sequence ID" value="CCH29308.1"/>
    <property type="molecule type" value="Genomic_DNA"/>
</dbReference>
<feature type="domain" description="HTH cro/C1-type" evidence="1">
    <location>
        <begin position="16"/>
        <end position="70"/>
    </location>
</feature>
<dbReference type="Gene3D" id="1.10.260.40">
    <property type="entry name" value="lambda repressor-like DNA-binding domains"/>
    <property type="match status" value="1"/>
</dbReference>
<evidence type="ECO:0000313" key="3">
    <source>
        <dbReference type="Proteomes" id="UP000006281"/>
    </source>
</evidence>
<dbReference type="GO" id="GO:0003677">
    <property type="term" value="F:DNA binding"/>
    <property type="evidence" value="ECO:0007669"/>
    <property type="project" value="InterPro"/>
</dbReference>
<dbReference type="InterPro" id="IPR010982">
    <property type="entry name" value="Lambda_DNA-bd_dom_sf"/>
</dbReference>
<gene>
    <name evidence="2" type="ordered locus">BN6_19870</name>
</gene>
<protein>
    <recommendedName>
        <fullName evidence="1">HTH cro/C1-type domain-containing protein</fullName>
    </recommendedName>
</protein>
<reference evidence="2 3" key="1">
    <citation type="journal article" date="2012" name="BMC Genomics">
        <title>Complete genome sequence of Saccharothrix espanaensis DSM 44229T and comparison to the other completely sequenced Pseudonocardiaceae.</title>
        <authorList>
            <person name="Strobel T."/>
            <person name="Al-Dilaimi A."/>
            <person name="Blom J."/>
            <person name="Gessner A."/>
            <person name="Kalinowski J."/>
            <person name="Luzhetska M."/>
            <person name="Puhler A."/>
            <person name="Szczepanowski R."/>
            <person name="Bechthold A."/>
            <person name="Ruckert C."/>
        </authorList>
    </citation>
    <scope>NUCLEOTIDE SEQUENCE [LARGE SCALE GENOMIC DNA]</scope>
    <source>
        <strain evidence="3">ATCC 51144 / DSM 44229 / JCM 9112 / NBRC 15066 / NRRL 15764</strain>
    </source>
</reference>
<dbReference type="Pfam" id="PF13560">
    <property type="entry name" value="HTH_31"/>
    <property type="match status" value="1"/>
</dbReference>
<name>K0JYK8_SACES</name>
<sequence length="180" mass="19871">MSFDTHEIPRFDPISLARHRRRADLTQVALARQLSVHDNKIYRWEKGLTPITAAELRQVARELRVVPPQLQLPLTAPPTLVDLRSLAALTPAELAARLYIKPKRLLLWEHGRLGEPGEHGPLLAATIGVSETAMDHHERTGLLPVALAVRLAHALRVTPGLAAAAFHFSRSTDQQLPTAA</sequence>
<dbReference type="eggNOG" id="COG1396">
    <property type="taxonomic scope" value="Bacteria"/>
</dbReference>
<dbReference type="Proteomes" id="UP000006281">
    <property type="component" value="Chromosome"/>
</dbReference>
<dbReference type="PROSITE" id="PS50943">
    <property type="entry name" value="HTH_CROC1"/>
    <property type="match status" value="1"/>
</dbReference>
<dbReference type="RefSeq" id="WP_015099421.1">
    <property type="nucleotide sequence ID" value="NC_019673.1"/>
</dbReference>
<organism evidence="2 3">
    <name type="scientific">Saccharothrix espanaensis (strain ATCC 51144 / DSM 44229 / JCM 9112 / NBRC 15066 / NRRL 15764)</name>
    <dbReference type="NCBI Taxonomy" id="1179773"/>
    <lineage>
        <taxon>Bacteria</taxon>
        <taxon>Bacillati</taxon>
        <taxon>Actinomycetota</taxon>
        <taxon>Actinomycetes</taxon>
        <taxon>Pseudonocardiales</taxon>
        <taxon>Pseudonocardiaceae</taxon>
        <taxon>Saccharothrix</taxon>
    </lineage>
</organism>
<accession>K0JYK8</accession>
<dbReference type="AlphaFoldDB" id="K0JYK8"/>
<evidence type="ECO:0000259" key="1">
    <source>
        <dbReference type="PROSITE" id="PS50943"/>
    </source>
</evidence>
<dbReference type="STRING" id="1179773.BN6_19870"/>
<dbReference type="PATRIC" id="fig|1179773.3.peg.1998"/>
<keyword evidence="3" id="KW-1185">Reference proteome</keyword>
<dbReference type="OrthoDB" id="3697476at2"/>
<evidence type="ECO:0000313" key="2">
    <source>
        <dbReference type="EMBL" id="CCH29308.1"/>
    </source>
</evidence>
<dbReference type="SMART" id="SM00530">
    <property type="entry name" value="HTH_XRE"/>
    <property type="match status" value="2"/>
</dbReference>
<dbReference type="InterPro" id="IPR001387">
    <property type="entry name" value="Cro/C1-type_HTH"/>
</dbReference>
<dbReference type="SUPFAM" id="SSF47413">
    <property type="entry name" value="lambda repressor-like DNA-binding domains"/>
    <property type="match status" value="1"/>
</dbReference>
<proteinExistence type="predicted"/>